<comment type="subcellular location">
    <subcellularLocation>
        <location evidence="1">Cell membrane</location>
        <topology evidence="1">Multi-pass membrane protein</topology>
    </subcellularLocation>
</comment>
<dbReference type="Pfam" id="PF02687">
    <property type="entry name" value="FtsX"/>
    <property type="match status" value="2"/>
</dbReference>
<keyword evidence="3 8" id="KW-0812">Transmembrane</keyword>
<dbReference type="PANTHER" id="PTHR30572:SF4">
    <property type="entry name" value="ABC TRANSPORTER PERMEASE YTRF"/>
    <property type="match status" value="1"/>
</dbReference>
<dbReference type="PANTHER" id="PTHR30572">
    <property type="entry name" value="MEMBRANE COMPONENT OF TRANSPORTER-RELATED"/>
    <property type="match status" value="1"/>
</dbReference>
<dbReference type="AlphaFoldDB" id="A0A5M3X5Y3"/>
<evidence type="ECO:0000313" key="11">
    <source>
        <dbReference type="Proteomes" id="UP000331127"/>
    </source>
</evidence>
<evidence type="ECO:0000256" key="7">
    <source>
        <dbReference type="SAM" id="MobiDB-lite"/>
    </source>
</evidence>
<keyword evidence="2" id="KW-1003">Cell membrane</keyword>
<name>A0A5M3X5Y3_9ACTN</name>
<feature type="region of interest" description="Disordered" evidence="7">
    <location>
        <begin position="62"/>
        <end position="82"/>
    </location>
</feature>
<reference evidence="10 11" key="1">
    <citation type="submission" date="2019-10" db="EMBL/GenBank/DDBJ databases">
        <title>Whole genome shotgun sequence of Acrocarpospora macrocephala NBRC 16266.</title>
        <authorList>
            <person name="Ichikawa N."/>
            <person name="Kimura A."/>
            <person name="Kitahashi Y."/>
            <person name="Komaki H."/>
            <person name="Oguchi A."/>
        </authorList>
    </citation>
    <scope>NUCLEOTIDE SEQUENCE [LARGE SCALE GENOMIC DNA]</scope>
    <source>
        <strain evidence="10 11">NBRC 16266</strain>
    </source>
</reference>
<comment type="caution">
    <text evidence="10">The sequence shown here is derived from an EMBL/GenBank/DDBJ whole genome shotgun (WGS) entry which is preliminary data.</text>
</comment>
<keyword evidence="5 8" id="KW-0472">Membrane</keyword>
<feature type="transmembrane region" description="Helical" evidence="8">
    <location>
        <begin position="692"/>
        <end position="716"/>
    </location>
</feature>
<feature type="transmembrane region" description="Helical" evidence="8">
    <location>
        <begin position="416"/>
        <end position="442"/>
    </location>
</feature>
<feature type="transmembrane region" description="Helical" evidence="8">
    <location>
        <begin position="788"/>
        <end position="810"/>
    </location>
</feature>
<evidence type="ECO:0000256" key="3">
    <source>
        <dbReference type="ARBA" id="ARBA00022692"/>
    </source>
</evidence>
<dbReference type="Proteomes" id="UP000331127">
    <property type="component" value="Unassembled WGS sequence"/>
</dbReference>
<evidence type="ECO:0000256" key="8">
    <source>
        <dbReference type="SAM" id="Phobius"/>
    </source>
</evidence>
<evidence type="ECO:0000256" key="5">
    <source>
        <dbReference type="ARBA" id="ARBA00023136"/>
    </source>
</evidence>
<evidence type="ECO:0000256" key="1">
    <source>
        <dbReference type="ARBA" id="ARBA00004651"/>
    </source>
</evidence>
<dbReference type="GO" id="GO:0005886">
    <property type="term" value="C:plasma membrane"/>
    <property type="evidence" value="ECO:0007669"/>
    <property type="project" value="UniProtKB-SubCell"/>
</dbReference>
<dbReference type="OrthoDB" id="3223244at2"/>
<accession>A0A5M3X5Y3</accession>
<keyword evidence="11" id="KW-1185">Reference proteome</keyword>
<evidence type="ECO:0000256" key="4">
    <source>
        <dbReference type="ARBA" id="ARBA00022989"/>
    </source>
</evidence>
<evidence type="ECO:0000313" key="10">
    <source>
        <dbReference type="EMBL" id="GES14303.1"/>
    </source>
</evidence>
<evidence type="ECO:0000256" key="6">
    <source>
        <dbReference type="ARBA" id="ARBA00038076"/>
    </source>
</evidence>
<sequence>MIRLIWPGLAARRSSLTGSFLALALGVALCAAAGAALVAALDPPGDRPLWYATPDVVIAGPDRAGGRGEPGNAVLPPGERGHVPPGIPARLAALDGAGRMIVDMAAYARLDGATEAHPWSAAALHPGVFLAGGPPRTDGQVVLPAPTARRPGDPVTVATADGPRRFVVSGVLATPAPQALYVADATAARLARGRIAAVALFTPSADADALAARARVALADRPELRVLTGESRRSAHPDPDAGLLLVAITLLGESAAVACLVSAFVVAGAFTFTVAQRRREFGLLRAAGATLRQIRRLVLGEALGVGVLAGLAGCALGAAIAEPFARRLAAAGLAPPGFTVRITPWPMAAAFTLGVVVAVVGAWRAAHRAAAVRPVEALREAAVERPAMTWVRWLAGLACLAGIVPIIPLMRTPEGAAYLLVVVLLLIFAGAALAPAVVPFLVRTLTVAGRGPVRVLARESALAAVRRTAATAVPVLATVGLAGASLAGTATLSAAQALGARDHVTASAVVIPAGAAALPDPAAATAERVPGVTAAVRIKQTFAYDRDDRMIRQHAAWYVDGAAAARVLRLPVTAGSAAGLTGDTVAVSQSLAEAHGWRVGTKAALWLGDGALVLPRVVATFRDRLGLPAVLLPWTTLHEHSSVPLPDAVYLALAPGAERAVEDAVRPLGGTLTSTGKHLSTVDAEFDTLSRLALLAIVGMAVVYTAISIVNVQLMAAGERARELAMLRLAGATPRQVLLIVAHEATLVGVAGGLLAGGVTAATLTAVTAALSPLVSAVPIVVPWAPLLATSAGCVLVALLTSLACAVPAARRTISRPG</sequence>
<evidence type="ECO:0000256" key="2">
    <source>
        <dbReference type="ARBA" id="ARBA00022475"/>
    </source>
</evidence>
<feature type="transmembrane region" description="Helical" evidence="8">
    <location>
        <begin position="345"/>
        <end position="366"/>
    </location>
</feature>
<dbReference type="GO" id="GO:0022857">
    <property type="term" value="F:transmembrane transporter activity"/>
    <property type="evidence" value="ECO:0007669"/>
    <property type="project" value="TreeGrafter"/>
</dbReference>
<feature type="transmembrane region" description="Helical" evidence="8">
    <location>
        <begin position="302"/>
        <end position="325"/>
    </location>
</feature>
<dbReference type="EMBL" id="BLAE01000057">
    <property type="protein sequence ID" value="GES14303.1"/>
    <property type="molecule type" value="Genomic_DNA"/>
</dbReference>
<dbReference type="InterPro" id="IPR003838">
    <property type="entry name" value="ABC3_permease_C"/>
</dbReference>
<keyword evidence="4 8" id="KW-1133">Transmembrane helix</keyword>
<comment type="similarity">
    <text evidence="6">Belongs to the ABC-4 integral membrane protein family.</text>
</comment>
<organism evidence="10 11">
    <name type="scientific">Acrocarpospora macrocephala</name>
    <dbReference type="NCBI Taxonomy" id="150177"/>
    <lineage>
        <taxon>Bacteria</taxon>
        <taxon>Bacillati</taxon>
        <taxon>Actinomycetota</taxon>
        <taxon>Actinomycetes</taxon>
        <taxon>Streptosporangiales</taxon>
        <taxon>Streptosporangiaceae</taxon>
        <taxon>Acrocarpospora</taxon>
    </lineage>
</organism>
<dbReference type="InterPro" id="IPR050250">
    <property type="entry name" value="Macrolide_Exporter_MacB"/>
</dbReference>
<feature type="transmembrane region" description="Helical" evidence="8">
    <location>
        <begin position="242"/>
        <end position="275"/>
    </location>
</feature>
<evidence type="ECO:0000259" key="9">
    <source>
        <dbReference type="Pfam" id="PF02687"/>
    </source>
</evidence>
<dbReference type="RefSeq" id="WP_155359487.1">
    <property type="nucleotide sequence ID" value="NZ_BAAAHL010000076.1"/>
</dbReference>
<feature type="transmembrane region" description="Helical" evidence="8">
    <location>
        <begin position="387"/>
        <end position="410"/>
    </location>
</feature>
<feature type="domain" description="ABC3 transporter permease C-terminal" evidence="9">
    <location>
        <begin position="697"/>
        <end position="812"/>
    </location>
</feature>
<gene>
    <name evidence="10" type="ORF">Amac_079000</name>
</gene>
<feature type="domain" description="ABC3 transporter permease C-terminal" evidence="9">
    <location>
        <begin position="255"/>
        <end position="369"/>
    </location>
</feature>
<proteinExistence type="inferred from homology"/>
<protein>
    <recommendedName>
        <fullName evidence="9">ABC3 transporter permease C-terminal domain-containing protein</fullName>
    </recommendedName>
</protein>